<keyword evidence="2" id="KW-1185">Reference proteome</keyword>
<accession>A0A6A6BC09</accession>
<protein>
    <submittedName>
        <fullName evidence="1">Uncharacterized protein</fullName>
    </submittedName>
</protein>
<gene>
    <name evidence="1" type="ORF">K452DRAFT_298283</name>
</gene>
<dbReference type="EMBL" id="ML995486">
    <property type="protein sequence ID" value="KAF2141576.1"/>
    <property type="molecule type" value="Genomic_DNA"/>
</dbReference>
<name>A0A6A6BC09_9PEZI</name>
<sequence>MAVTETPSIAVTLCLTPSSFPKDIEPLPELSISATLHATQPITIFTWPSIFNPSVALVRHNFFAEDLTTGEPVRMDTSKIKRRAYMHQRGDFDEKYHFTLHPGSTTVVSHHFHPMRFKPGHQYRLGVTEGEALPDWLWWWGTFDDVLSPEEGPPKDIKHLEGRFPLELKAEPIVFTVEENRNYGEHSPQ</sequence>
<dbReference type="GeneID" id="54299606"/>
<evidence type="ECO:0000313" key="1">
    <source>
        <dbReference type="EMBL" id="KAF2141576.1"/>
    </source>
</evidence>
<dbReference type="Proteomes" id="UP000799438">
    <property type="component" value="Unassembled WGS sequence"/>
</dbReference>
<reference evidence="1" key="1">
    <citation type="journal article" date="2020" name="Stud. Mycol.">
        <title>101 Dothideomycetes genomes: a test case for predicting lifestyles and emergence of pathogens.</title>
        <authorList>
            <person name="Haridas S."/>
            <person name="Albert R."/>
            <person name="Binder M."/>
            <person name="Bloem J."/>
            <person name="Labutti K."/>
            <person name="Salamov A."/>
            <person name="Andreopoulos B."/>
            <person name="Baker S."/>
            <person name="Barry K."/>
            <person name="Bills G."/>
            <person name="Bluhm B."/>
            <person name="Cannon C."/>
            <person name="Castanera R."/>
            <person name="Culley D."/>
            <person name="Daum C."/>
            <person name="Ezra D."/>
            <person name="Gonzalez J."/>
            <person name="Henrissat B."/>
            <person name="Kuo A."/>
            <person name="Liang C."/>
            <person name="Lipzen A."/>
            <person name="Lutzoni F."/>
            <person name="Magnuson J."/>
            <person name="Mondo S."/>
            <person name="Nolan M."/>
            <person name="Ohm R."/>
            <person name="Pangilinan J."/>
            <person name="Park H.-J."/>
            <person name="Ramirez L."/>
            <person name="Alfaro M."/>
            <person name="Sun H."/>
            <person name="Tritt A."/>
            <person name="Yoshinaga Y."/>
            <person name="Zwiers L.-H."/>
            <person name="Turgeon B."/>
            <person name="Goodwin S."/>
            <person name="Spatafora J."/>
            <person name="Crous P."/>
            <person name="Grigoriev I."/>
        </authorList>
    </citation>
    <scope>NUCLEOTIDE SEQUENCE</scope>
    <source>
        <strain evidence="1">CBS 121167</strain>
    </source>
</reference>
<evidence type="ECO:0000313" key="2">
    <source>
        <dbReference type="Proteomes" id="UP000799438"/>
    </source>
</evidence>
<dbReference type="OrthoDB" id="5418036at2759"/>
<organism evidence="1 2">
    <name type="scientific">Aplosporella prunicola CBS 121167</name>
    <dbReference type="NCBI Taxonomy" id="1176127"/>
    <lineage>
        <taxon>Eukaryota</taxon>
        <taxon>Fungi</taxon>
        <taxon>Dikarya</taxon>
        <taxon>Ascomycota</taxon>
        <taxon>Pezizomycotina</taxon>
        <taxon>Dothideomycetes</taxon>
        <taxon>Dothideomycetes incertae sedis</taxon>
        <taxon>Botryosphaeriales</taxon>
        <taxon>Aplosporellaceae</taxon>
        <taxon>Aplosporella</taxon>
    </lineage>
</organism>
<dbReference type="AlphaFoldDB" id="A0A6A6BC09"/>
<dbReference type="RefSeq" id="XP_033397289.1">
    <property type="nucleotide sequence ID" value="XM_033542109.1"/>
</dbReference>
<proteinExistence type="predicted"/>